<dbReference type="OrthoDB" id="412006at2759"/>
<evidence type="ECO:0000313" key="1">
    <source>
        <dbReference type="EMBL" id="EDR00385.1"/>
    </source>
</evidence>
<dbReference type="PANTHER" id="PTHR33395">
    <property type="entry name" value="TRANSCRIPTASE, PUTATIVE-RELATED-RELATED"/>
    <property type="match status" value="1"/>
</dbReference>
<protein>
    <submittedName>
        <fullName evidence="1">Predicted protein</fullName>
    </submittedName>
</protein>
<dbReference type="EMBL" id="DS547150">
    <property type="protein sequence ID" value="EDR00385.1"/>
    <property type="molecule type" value="Genomic_DNA"/>
</dbReference>
<organism evidence="2">
    <name type="scientific">Laccaria bicolor (strain S238N-H82 / ATCC MYA-4686)</name>
    <name type="common">Bicoloured deceiver</name>
    <name type="synonym">Laccaria laccata var. bicolor</name>
    <dbReference type="NCBI Taxonomy" id="486041"/>
    <lineage>
        <taxon>Eukaryota</taxon>
        <taxon>Fungi</taxon>
        <taxon>Dikarya</taxon>
        <taxon>Basidiomycota</taxon>
        <taxon>Agaricomycotina</taxon>
        <taxon>Agaricomycetes</taxon>
        <taxon>Agaricomycetidae</taxon>
        <taxon>Agaricales</taxon>
        <taxon>Agaricineae</taxon>
        <taxon>Hydnangiaceae</taxon>
        <taxon>Laccaria</taxon>
    </lineage>
</organism>
<keyword evidence="2" id="KW-1185">Reference proteome</keyword>
<dbReference type="InParanoid" id="B0DYH2"/>
<accession>B0DYH2</accession>
<dbReference type="Proteomes" id="UP000001194">
    <property type="component" value="Unassembled WGS sequence"/>
</dbReference>
<dbReference type="AlphaFoldDB" id="B0DYH2"/>
<evidence type="ECO:0000313" key="2">
    <source>
        <dbReference type="Proteomes" id="UP000001194"/>
    </source>
</evidence>
<proteinExistence type="predicted"/>
<sequence>MQCVGVADEGVDGLIREVNTNKGKVKALAHVFFPKKPDVSRVPRNFDYPDPLPALPPITPEQIERQIKRPLPFKVCGPDEIPNMVLQKCPEQLLDHLVHLFRGVFTLKTYFPRWREFTMVVLRKPGKPNYEVPKAYQLIALLCTIPKVLTAIVAEDIAHLVEMNALLPDTHFGG</sequence>
<gene>
    <name evidence="1" type="ORF">LACBIDRAFT_314399</name>
</gene>
<dbReference type="HOGENOM" id="CLU_141388_0_0_1"/>
<dbReference type="GeneID" id="6084612"/>
<dbReference type="KEGG" id="lbc:LACBIDRAFT_314399"/>
<dbReference type="RefSeq" id="XP_001888944.1">
    <property type="nucleotide sequence ID" value="XM_001888909.1"/>
</dbReference>
<dbReference type="PANTHER" id="PTHR33395:SF22">
    <property type="entry name" value="REVERSE TRANSCRIPTASE DOMAIN-CONTAINING PROTEIN"/>
    <property type="match status" value="1"/>
</dbReference>
<reference evidence="1 2" key="1">
    <citation type="journal article" date="2008" name="Nature">
        <title>The genome of Laccaria bicolor provides insights into mycorrhizal symbiosis.</title>
        <authorList>
            <person name="Martin F."/>
            <person name="Aerts A."/>
            <person name="Ahren D."/>
            <person name="Brun A."/>
            <person name="Danchin E.G.J."/>
            <person name="Duchaussoy F."/>
            <person name="Gibon J."/>
            <person name="Kohler A."/>
            <person name="Lindquist E."/>
            <person name="Pereda V."/>
            <person name="Salamov A."/>
            <person name="Shapiro H.J."/>
            <person name="Wuyts J."/>
            <person name="Blaudez D."/>
            <person name="Buee M."/>
            <person name="Brokstein P."/>
            <person name="Canbaeck B."/>
            <person name="Cohen D."/>
            <person name="Courty P.E."/>
            <person name="Coutinho P.M."/>
            <person name="Delaruelle C."/>
            <person name="Detter J.C."/>
            <person name="Deveau A."/>
            <person name="DiFazio S."/>
            <person name="Duplessis S."/>
            <person name="Fraissinet-Tachet L."/>
            <person name="Lucic E."/>
            <person name="Frey-Klett P."/>
            <person name="Fourrey C."/>
            <person name="Feussner I."/>
            <person name="Gay G."/>
            <person name="Grimwood J."/>
            <person name="Hoegger P.J."/>
            <person name="Jain P."/>
            <person name="Kilaru S."/>
            <person name="Labbe J."/>
            <person name="Lin Y.C."/>
            <person name="Legue V."/>
            <person name="Le Tacon F."/>
            <person name="Marmeisse R."/>
            <person name="Melayah D."/>
            <person name="Montanini B."/>
            <person name="Muratet M."/>
            <person name="Nehls U."/>
            <person name="Niculita-Hirzel H."/>
            <person name="Oudot-Le Secq M.P."/>
            <person name="Peter M."/>
            <person name="Quesneville H."/>
            <person name="Rajashekar B."/>
            <person name="Reich M."/>
            <person name="Rouhier N."/>
            <person name="Schmutz J."/>
            <person name="Yin T."/>
            <person name="Chalot M."/>
            <person name="Henrissat B."/>
            <person name="Kuees U."/>
            <person name="Lucas S."/>
            <person name="Van de Peer Y."/>
            <person name="Podila G.K."/>
            <person name="Polle A."/>
            <person name="Pukkila P.J."/>
            <person name="Richardson P.M."/>
            <person name="Rouze P."/>
            <person name="Sanders I.R."/>
            <person name="Stajich J.E."/>
            <person name="Tunlid A."/>
            <person name="Tuskan G."/>
            <person name="Grigoriev I.V."/>
        </authorList>
    </citation>
    <scope>NUCLEOTIDE SEQUENCE [LARGE SCALE GENOMIC DNA]</scope>
    <source>
        <strain evidence="2">S238N-H82 / ATCC MYA-4686</strain>
    </source>
</reference>
<name>B0DYH2_LACBS</name>